<protein>
    <submittedName>
        <fullName evidence="2">HNH endonuclease</fullName>
    </submittedName>
</protein>
<dbReference type="CDD" id="cd00085">
    <property type="entry name" value="HNHc"/>
    <property type="match status" value="1"/>
</dbReference>
<proteinExistence type="predicted"/>
<dbReference type="InterPro" id="IPR002711">
    <property type="entry name" value="HNH"/>
</dbReference>
<dbReference type="GO" id="GO:0008270">
    <property type="term" value="F:zinc ion binding"/>
    <property type="evidence" value="ECO:0007669"/>
    <property type="project" value="InterPro"/>
</dbReference>
<sequence length="100" mass="11850">MPSKYVKLRVKAAIKQSFRCYYCNTVMWEYSISQPSKMNRLQQCTAEHLIPKSKKGRDIASNIVAACQFCNHTRHKAKKILPPDKYKEKVQRRIKQGKWY</sequence>
<organism evidence="2 3">
    <name type="scientific">Pragia fontium DSM 5563 = ATCC 49100</name>
    <dbReference type="NCBI Taxonomy" id="1122977"/>
    <lineage>
        <taxon>Bacteria</taxon>
        <taxon>Pseudomonadati</taxon>
        <taxon>Pseudomonadota</taxon>
        <taxon>Gammaproteobacteria</taxon>
        <taxon>Enterobacterales</taxon>
        <taxon>Budviciaceae</taxon>
        <taxon>Pragia</taxon>
    </lineage>
</organism>
<gene>
    <name evidence="2" type="ORF">SAMN02745723_10917</name>
</gene>
<feature type="domain" description="HNH" evidence="1">
    <location>
        <begin position="42"/>
        <end position="76"/>
    </location>
</feature>
<evidence type="ECO:0000313" key="2">
    <source>
        <dbReference type="EMBL" id="SFD16161.1"/>
    </source>
</evidence>
<evidence type="ECO:0000313" key="3">
    <source>
        <dbReference type="Proteomes" id="UP000226420"/>
    </source>
</evidence>
<keyword evidence="2" id="KW-0540">Nuclease</keyword>
<dbReference type="RefSeq" id="WP_074823774.1">
    <property type="nucleotide sequence ID" value="NZ_FOLW01000009.1"/>
</dbReference>
<dbReference type="EMBL" id="FOLW01000009">
    <property type="protein sequence ID" value="SFD16161.1"/>
    <property type="molecule type" value="Genomic_DNA"/>
</dbReference>
<dbReference type="Proteomes" id="UP000226420">
    <property type="component" value="Unassembled WGS sequence"/>
</dbReference>
<dbReference type="GO" id="GO:0004519">
    <property type="term" value="F:endonuclease activity"/>
    <property type="evidence" value="ECO:0007669"/>
    <property type="project" value="UniProtKB-KW"/>
</dbReference>
<keyword evidence="2" id="KW-0378">Hydrolase</keyword>
<reference evidence="2 3" key="1">
    <citation type="submission" date="2016-10" db="EMBL/GenBank/DDBJ databases">
        <authorList>
            <person name="Varghese N."/>
            <person name="Submissions S."/>
        </authorList>
    </citation>
    <scope>NUCLEOTIDE SEQUENCE [LARGE SCALE GENOMIC DNA]</scope>
    <source>
        <strain evidence="2 3">DSM 5563</strain>
    </source>
</reference>
<dbReference type="AlphaFoldDB" id="A0AAJ5BI10"/>
<name>A0AAJ5BI10_9GAMM</name>
<dbReference type="GO" id="GO:0003676">
    <property type="term" value="F:nucleic acid binding"/>
    <property type="evidence" value="ECO:0007669"/>
    <property type="project" value="InterPro"/>
</dbReference>
<dbReference type="Gene3D" id="1.10.30.50">
    <property type="match status" value="1"/>
</dbReference>
<dbReference type="Pfam" id="PF01844">
    <property type="entry name" value="HNH"/>
    <property type="match status" value="1"/>
</dbReference>
<keyword evidence="2" id="KW-0255">Endonuclease</keyword>
<dbReference type="InterPro" id="IPR003615">
    <property type="entry name" value="HNH_nuc"/>
</dbReference>
<evidence type="ECO:0000259" key="1">
    <source>
        <dbReference type="Pfam" id="PF01844"/>
    </source>
</evidence>
<accession>A0AAJ5BI10</accession>
<comment type="caution">
    <text evidence="2">The sequence shown here is derived from an EMBL/GenBank/DDBJ whole genome shotgun (WGS) entry which is preliminary data.</text>
</comment>